<dbReference type="Proteomes" id="UP000674179">
    <property type="component" value="Chromosome 31"/>
</dbReference>
<dbReference type="GeneID" id="94170023"/>
<evidence type="ECO:0000256" key="2">
    <source>
        <dbReference type="SAM" id="Phobius"/>
    </source>
</evidence>
<dbReference type="OrthoDB" id="266085at2759"/>
<feature type="region of interest" description="Disordered" evidence="1">
    <location>
        <begin position="143"/>
        <end position="183"/>
    </location>
</feature>
<feature type="region of interest" description="Disordered" evidence="1">
    <location>
        <begin position="511"/>
        <end position="557"/>
    </location>
</feature>
<feature type="transmembrane region" description="Helical" evidence="2">
    <location>
        <begin position="590"/>
        <end position="609"/>
    </location>
</feature>
<evidence type="ECO:0000313" key="3">
    <source>
        <dbReference type="EMBL" id="KAG5472093.1"/>
    </source>
</evidence>
<organism evidence="3 4">
    <name type="scientific">Leishmania enriettii</name>
    <dbReference type="NCBI Taxonomy" id="5663"/>
    <lineage>
        <taxon>Eukaryota</taxon>
        <taxon>Discoba</taxon>
        <taxon>Euglenozoa</taxon>
        <taxon>Kinetoplastea</taxon>
        <taxon>Metakinetoplastina</taxon>
        <taxon>Trypanosomatida</taxon>
        <taxon>Trypanosomatidae</taxon>
        <taxon>Leishmaniinae</taxon>
        <taxon>Leishmania</taxon>
    </lineage>
</organism>
<keyword evidence="2" id="KW-0472">Membrane</keyword>
<keyword evidence="2" id="KW-1133">Transmembrane helix</keyword>
<name>A0A836H8M8_LEIEN</name>
<dbReference type="AlphaFoldDB" id="A0A836H8M8"/>
<protein>
    <submittedName>
        <fullName evidence="3">Uncharacterized protein</fullName>
    </submittedName>
</protein>
<feature type="region of interest" description="Disordered" evidence="1">
    <location>
        <begin position="367"/>
        <end position="414"/>
    </location>
</feature>
<dbReference type="RefSeq" id="XP_067690616.1">
    <property type="nucleotide sequence ID" value="XM_067834513.1"/>
</dbReference>
<feature type="compositionally biased region" description="Low complexity" evidence="1">
    <location>
        <begin position="165"/>
        <end position="174"/>
    </location>
</feature>
<feature type="region of interest" description="Disordered" evidence="1">
    <location>
        <begin position="453"/>
        <end position="480"/>
    </location>
</feature>
<feature type="compositionally biased region" description="Low complexity" evidence="1">
    <location>
        <begin position="369"/>
        <end position="379"/>
    </location>
</feature>
<reference evidence="3 4" key="1">
    <citation type="submission" date="2021-02" db="EMBL/GenBank/DDBJ databases">
        <title>Leishmania (Mundinia) enrietti genome sequencing and assembly.</title>
        <authorList>
            <person name="Almutairi H."/>
            <person name="Gatherer D."/>
        </authorList>
    </citation>
    <scope>NUCLEOTIDE SEQUENCE [LARGE SCALE GENOMIC DNA]</scope>
    <source>
        <strain evidence="3">CUR178</strain>
    </source>
</reference>
<keyword evidence="2" id="KW-0812">Transmembrane</keyword>
<dbReference type="EMBL" id="JAFHKP010000031">
    <property type="protein sequence ID" value="KAG5472093.1"/>
    <property type="molecule type" value="Genomic_DNA"/>
</dbReference>
<keyword evidence="4" id="KW-1185">Reference proteome</keyword>
<feature type="compositionally biased region" description="Polar residues" evidence="1">
    <location>
        <begin position="515"/>
        <end position="527"/>
    </location>
</feature>
<evidence type="ECO:0000256" key="1">
    <source>
        <dbReference type="SAM" id="MobiDB-lite"/>
    </source>
</evidence>
<gene>
    <name evidence="3" type="ORF">CUR178_02763</name>
</gene>
<proteinExistence type="predicted"/>
<accession>A0A836H8M8</accession>
<comment type="caution">
    <text evidence="3">The sequence shown here is derived from an EMBL/GenBank/DDBJ whole genome shotgun (WGS) entry which is preliminary data.</text>
</comment>
<evidence type="ECO:0000313" key="4">
    <source>
        <dbReference type="Proteomes" id="UP000674179"/>
    </source>
</evidence>
<dbReference type="KEGG" id="lenr:94170023"/>
<sequence length="610" mass="65206">MKSVRQRNVRMLSSTNVADVVGEPAVAEVPLSPTQEQFLKSDRTSLLLSESMRRSPLNNNEANDDDVSALLSGDDQAMAYASSIISSHEASFYSSLKVSRADNLDLLESCTNRIGRGFISTPTDATAEKHVSERISSAVPRLFTPKHPLAPSSSNFHRKEEEAEANAAMETASEQGASSGDVGKVEELGGAAKRPQSISADEDCSRFSQPHAPHYRLASPAGEVKTLQELLDWRAHLSAWQESLDMHEGSNAHNTESTVKDMCGDQAGDGNPVGPVHEEGAPESVQPTIAMAETSSSSPASPHRGALRGCHVGLHRTPAACSSSPTKTPSKAAGEGAIAVAQLSCSGHSHILGDAASQTESANDFTAKSSLRFSSQPSSPVLMEDRQPRSAGQRAQPEKHHSPHENAVTQASPRARVAANIRASREGVATGRCSRPRGAGLPVLSSLWCLDDTEPEDRASPTNTERRTPFGHSALSPRHERRPWVRGALLTSGLTPLGPYSSPASGYDGYRSRDNWNSPYPGSGRSTISSSDIQHQHSHDALSPKATPRTPKSWSHKMKALPPTMKLKDLGVEDEVPVFAVPVDEETNKAVVGFVSALVLLICLVFICAM</sequence>
<feature type="compositionally biased region" description="Basic and acidic residues" evidence="1">
    <location>
        <begin position="456"/>
        <end position="468"/>
    </location>
</feature>